<reference evidence="1" key="2">
    <citation type="journal article" date="2023" name="IMA Fungus">
        <title>Comparative genomic study of the Penicillium genus elucidates a diverse pangenome and 15 lateral gene transfer events.</title>
        <authorList>
            <person name="Petersen C."/>
            <person name="Sorensen T."/>
            <person name="Nielsen M.R."/>
            <person name="Sondergaard T.E."/>
            <person name="Sorensen J.L."/>
            <person name="Fitzpatrick D.A."/>
            <person name="Frisvad J.C."/>
            <person name="Nielsen K.L."/>
        </authorList>
    </citation>
    <scope>NUCLEOTIDE SEQUENCE</scope>
    <source>
        <strain evidence="1">IBT 29677</strain>
    </source>
</reference>
<name>A0A9W9VQA6_9EURO</name>
<accession>A0A9W9VQA6</accession>
<keyword evidence="2" id="KW-1185">Reference proteome</keyword>
<dbReference type="Proteomes" id="UP001147747">
    <property type="component" value="Unassembled WGS sequence"/>
</dbReference>
<dbReference type="RefSeq" id="XP_056485166.1">
    <property type="nucleotide sequence ID" value="XM_056634546.1"/>
</dbReference>
<proteinExistence type="predicted"/>
<evidence type="ECO:0000313" key="2">
    <source>
        <dbReference type="Proteomes" id="UP001147747"/>
    </source>
</evidence>
<comment type="caution">
    <text evidence="1">The sequence shown here is derived from an EMBL/GenBank/DDBJ whole genome shotgun (WGS) entry which is preliminary data.</text>
</comment>
<dbReference type="OrthoDB" id="4347815at2759"/>
<reference evidence="1" key="1">
    <citation type="submission" date="2022-12" db="EMBL/GenBank/DDBJ databases">
        <authorList>
            <person name="Petersen C."/>
        </authorList>
    </citation>
    <scope>NUCLEOTIDE SEQUENCE</scope>
    <source>
        <strain evidence="1">IBT 29677</strain>
    </source>
</reference>
<sequence length="96" mass="10337">MAAAIDHLPSKRTASDLEAVNGSLPPLATDATAKILEPLFFLLAARRDVLADPTFESLNIPDERIITSIGNSGMEILNTASGFDRLIAALVWFAER</sequence>
<dbReference type="AlphaFoldDB" id="A0A9W9VQA6"/>
<dbReference type="EMBL" id="JAPZBU010000009">
    <property type="protein sequence ID" value="KAJ5387368.1"/>
    <property type="molecule type" value="Genomic_DNA"/>
</dbReference>
<dbReference type="GeneID" id="81373526"/>
<organism evidence="1 2">
    <name type="scientific">Penicillium cosmopolitanum</name>
    <dbReference type="NCBI Taxonomy" id="1131564"/>
    <lineage>
        <taxon>Eukaryota</taxon>
        <taxon>Fungi</taxon>
        <taxon>Dikarya</taxon>
        <taxon>Ascomycota</taxon>
        <taxon>Pezizomycotina</taxon>
        <taxon>Eurotiomycetes</taxon>
        <taxon>Eurotiomycetidae</taxon>
        <taxon>Eurotiales</taxon>
        <taxon>Aspergillaceae</taxon>
        <taxon>Penicillium</taxon>
    </lineage>
</organism>
<evidence type="ECO:0000313" key="1">
    <source>
        <dbReference type="EMBL" id="KAJ5387368.1"/>
    </source>
</evidence>
<gene>
    <name evidence="1" type="ORF">N7509_009909</name>
</gene>
<protein>
    <submittedName>
        <fullName evidence="1">Uncharacterized protein</fullName>
    </submittedName>
</protein>